<evidence type="ECO:0000313" key="3">
    <source>
        <dbReference type="Proteomes" id="UP000282060"/>
    </source>
</evidence>
<proteinExistence type="predicted"/>
<evidence type="ECO:0000256" key="1">
    <source>
        <dbReference type="SAM" id="SignalP"/>
    </source>
</evidence>
<dbReference type="InterPro" id="IPR019405">
    <property type="entry name" value="Lactonase_7-beta_prop"/>
</dbReference>
<dbReference type="Proteomes" id="UP000282060">
    <property type="component" value="Unassembled WGS sequence"/>
</dbReference>
<comment type="caution">
    <text evidence="2">The sequence shown here is derived from an EMBL/GenBank/DDBJ whole genome shotgun (WGS) entry which is preliminary data.</text>
</comment>
<organism evidence="2 3">
    <name type="scientific">Shewanella atlantica</name>
    <dbReference type="NCBI Taxonomy" id="271099"/>
    <lineage>
        <taxon>Bacteria</taxon>
        <taxon>Pseudomonadati</taxon>
        <taxon>Pseudomonadota</taxon>
        <taxon>Gammaproteobacteria</taxon>
        <taxon>Alteromonadales</taxon>
        <taxon>Shewanellaceae</taxon>
        <taxon>Shewanella</taxon>
    </lineage>
</organism>
<feature type="signal peptide" evidence="1">
    <location>
        <begin position="1"/>
        <end position="23"/>
    </location>
</feature>
<reference evidence="2 3" key="1">
    <citation type="submission" date="2018-12" db="EMBL/GenBank/DDBJ databases">
        <authorList>
            <person name="Yu L."/>
        </authorList>
    </citation>
    <scope>NUCLEOTIDE SEQUENCE [LARGE SCALE GENOMIC DNA]</scope>
    <source>
        <strain evidence="2 3">HAW-EB5</strain>
    </source>
</reference>
<dbReference type="RefSeq" id="WP_126506031.1">
    <property type="nucleotide sequence ID" value="NZ_RXNV01000004.1"/>
</dbReference>
<gene>
    <name evidence="2" type="ORF">EKG39_12235</name>
</gene>
<dbReference type="EMBL" id="RXNV01000004">
    <property type="protein sequence ID" value="RTR32192.1"/>
    <property type="molecule type" value="Genomic_DNA"/>
</dbReference>
<dbReference type="SUPFAM" id="SSF75011">
    <property type="entry name" value="3-carboxy-cis,cis-mucoante lactonizing enzyme"/>
    <property type="match status" value="1"/>
</dbReference>
<evidence type="ECO:0000313" key="2">
    <source>
        <dbReference type="EMBL" id="RTR32192.1"/>
    </source>
</evidence>
<dbReference type="InterPro" id="IPR001680">
    <property type="entry name" value="WD40_rpt"/>
</dbReference>
<dbReference type="AlphaFoldDB" id="A0A431W9N2"/>
<dbReference type="Pfam" id="PF10282">
    <property type="entry name" value="Lactonase"/>
    <property type="match status" value="1"/>
</dbReference>
<name>A0A431W9N2_9GAMM</name>
<keyword evidence="3" id="KW-1185">Reference proteome</keyword>
<evidence type="ECO:0008006" key="4">
    <source>
        <dbReference type="Google" id="ProtNLM"/>
    </source>
</evidence>
<dbReference type="InterPro" id="IPR015943">
    <property type="entry name" value="WD40/YVTN_repeat-like_dom_sf"/>
</dbReference>
<dbReference type="PANTHER" id="PTHR47197">
    <property type="entry name" value="PROTEIN NIRF"/>
    <property type="match status" value="1"/>
</dbReference>
<dbReference type="InterPro" id="IPR051200">
    <property type="entry name" value="Host-pathogen_enzymatic-act"/>
</dbReference>
<dbReference type="PROSITE" id="PS51257">
    <property type="entry name" value="PROKAR_LIPOPROTEIN"/>
    <property type="match status" value="1"/>
</dbReference>
<protein>
    <recommendedName>
        <fullName evidence="4">3-carboxymuconate cyclase</fullName>
    </recommendedName>
</protein>
<accession>A0A431W9N2</accession>
<dbReference type="PANTHER" id="PTHR47197:SF3">
    <property type="entry name" value="DIHYDRO-HEME D1 DEHYDROGENASE"/>
    <property type="match status" value="1"/>
</dbReference>
<dbReference type="Pfam" id="PF00400">
    <property type="entry name" value="WD40"/>
    <property type="match status" value="1"/>
</dbReference>
<dbReference type="OrthoDB" id="6253001at2"/>
<feature type="chain" id="PRO_5019557275" description="3-carboxymuconate cyclase" evidence="1">
    <location>
        <begin position="24"/>
        <end position="447"/>
    </location>
</feature>
<keyword evidence="1" id="KW-0732">Signal</keyword>
<sequence>MPSVKLILRLSALLACASLLGCAAPREASSDNKLTATIATTTAVTVMQVLTDNEAGVDGLDNPRAVKISPDGTYAVVASGDDNSLAIFDINDDFSLSFNRVFKNNTHGVSGLEGASQIAFLPGSNKFFVASFYDSALVVFERDEDNEYRFKRRVSDGLSIERIFNSTEPLGALDTLGLLGAWDVVVSDDGQQLFIASYKSNALSVFETSVFDASEPGVSGGDNHSDDSVLVNRVEGGELGLGGAVGLALSGDNTLLAVTGFDEHMLTLYNRTTDGDLELSQTLRGGDTGIPQLVNPQVVKFSPGGHYIYVACAGSDAIVVFKRDKIGGETAKYALFQTLTNEQLGGGLKGAGSLAISPDGLRIFVAGEADTGVIVLRKESDGRLRLESKLLTTDLIISSLAIDDSILANFLQGISSLQLSKDGQYLLVTSAKQDSLSVLKLESGPED</sequence>
<dbReference type="Gene3D" id="2.130.10.10">
    <property type="entry name" value="YVTN repeat-like/Quinoprotein amine dehydrogenase"/>
    <property type="match status" value="2"/>
</dbReference>